<accession>S8B3A6</accession>
<gene>
    <name evidence="2" type="ORF">PDE_08280</name>
</gene>
<reference evidence="2 3" key="1">
    <citation type="journal article" date="2013" name="PLoS ONE">
        <title>Genomic and secretomic analyses reveal unique features of the lignocellulolytic enzyme system of Penicillium decumbens.</title>
        <authorList>
            <person name="Liu G."/>
            <person name="Zhang L."/>
            <person name="Wei X."/>
            <person name="Zou G."/>
            <person name="Qin Y."/>
            <person name="Ma L."/>
            <person name="Li J."/>
            <person name="Zheng H."/>
            <person name="Wang S."/>
            <person name="Wang C."/>
            <person name="Xun L."/>
            <person name="Zhao G.-P."/>
            <person name="Zhou Z."/>
            <person name="Qu Y."/>
        </authorList>
    </citation>
    <scope>NUCLEOTIDE SEQUENCE [LARGE SCALE GENOMIC DNA]</scope>
    <source>
        <strain evidence="3">114-2 / CGMCC 5302</strain>
    </source>
</reference>
<dbReference type="AlphaFoldDB" id="S8B3A6"/>
<dbReference type="Proteomes" id="UP000019376">
    <property type="component" value="Unassembled WGS sequence"/>
</dbReference>
<name>S8B3A6_PENO1</name>
<sequence>MSPIVLKRPLAEEAIANTPPLAGCAESSTTLGAEDPTVPDKNSPRPFVGGNQGRSRIRAPGESPDAIEKLGNELQ</sequence>
<evidence type="ECO:0000256" key="1">
    <source>
        <dbReference type="SAM" id="MobiDB-lite"/>
    </source>
</evidence>
<dbReference type="HOGENOM" id="CLU_2671845_0_0_1"/>
<feature type="compositionally biased region" description="Basic and acidic residues" evidence="1">
    <location>
        <begin position="66"/>
        <end position="75"/>
    </location>
</feature>
<proteinExistence type="predicted"/>
<feature type="region of interest" description="Disordered" evidence="1">
    <location>
        <begin position="18"/>
        <end position="75"/>
    </location>
</feature>
<protein>
    <submittedName>
        <fullName evidence="2">Uncharacterized protein</fullName>
    </submittedName>
</protein>
<evidence type="ECO:0000313" key="3">
    <source>
        <dbReference type="Proteomes" id="UP000019376"/>
    </source>
</evidence>
<evidence type="ECO:0000313" key="2">
    <source>
        <dbReference type="EMBL" id="EPS33318.1"/>
    </source>
</evidence>
<dbReference type="EMBL" id="KB644415">
    <property type="protein sequence ID" value="EPS33318.1"/>
    <property type="molecule type" value="Genomic_DNA"/>
</dbReference>
<organism evidence="2 3">
    <name type="scientific">Penicillium oxalicum (strain 114-2 / CGMCC 5302)</name>
    <name type="common">Penicillium decumbens</name>
    <dbReference type="NCBI Taxonomy" id="933388"/>
    <lineage>
        <taxon>Eukaryota</taxon>
        <taxon>Fungi</taxon>
        <taxon>Dikarya</taxon>
        <taxon>Ascomycota</taxon>
        <taxon>Pezizomycotina</taxon>
        <taxon>Eurotiomycetes</taxon>
        <taxon>Eurotiomycetidae</taxon>
        <taxon>Eurotiales</taxon>
        <taxon>Aspergillaceae</taxon>
        <taxon>Penicillium</taxon>
    </lineage>
</organism>
<keyword evidence="3" id="KW-1185">Reference proteome</keyword>